<evidence type="ECO:0000313" key="3">
    <source>
        <dbReference type="Proteomes" id="UP000323380"/>
    </source>
</evidence>
<evidence type="ECO:0000256" key="1">
    <source>
        <dbReference type="SAM" id="MobiDB-lite"/>
    </source>
</evidence>
<protein>
    <submittedName>
        <fullName evidence="2">Radical SAM protein</fullName>
    </submittedName>
</protein>
<dbReference type="Proteomes" id="UP000323380">
    <property type="component" value="Unassembled WGS sequence"/>
</dbReference>
<reference evidence="2 3" key="1">
    <citation type="submission" date="2019-08" db="EMBL/GenBank/DDBJ databases">
        <title>Actinomadura sp. nov. CYP1-5 isolated from mountain soil.</title>
        <authorList>
            <person name="Songsumanus A."/>
            <person name="Kuncharoen N."/>
            <person name="Kudo T."/>
            <person name="Yuki M."/>
            <person name="Igarashi Y."/>
            <person name="Tanasupawat S."/>
        </authorList>
    </citation>
    <scope>NUCLEOTIDE SEQUENCE [LARGE SCALE GENOMIC DNA]</scope>
    <source>
        <strain evidence="2 3">JCM 14158</strain>
    </source>
</reference>
<sequence>MVRPKPNMWKGGQTCRPVPPQTSPAAPAERRGLEIMAYLEIIGIVLSSTYGEPYMRWPTHSISVRDFSALAAGGGGAAVVRALGDVEYSRNVLLVAAVADTARRAGHPGAERIGRDLHRLLGLLERVPDAARPVLGHPSVGVWALRTLRALRDPGPAGAAAPDDDPSQLGALVAAVAVRARIPGAYRVAVRDGAVTLPSVGRALLDDRAVRATVRVPDDEPGIAARVHTERRRVDVPDPTGTTAPGWEGLRPLADDPFPVLLDDTDPYRFPPGIKLAPRLDAETLAELRDSYAAALRLLDRGHPAVAAEAGALISTVTPLVADAFGLASATSREAFGCVATSVTADPRQLAVTLVHEMQHAKLAALMDTVSLLPETSGPPRFYAPWRPDPRALPALLHGTYAFLGVTGFWYRQRHHERGRSAFEAQVEFARWRAAVRVGLDQLLAEPALPPLGARFVRGMRDTLALWSRARVPHAACQTAARLLADHRSAWTLANGSLPRRVADAAGLVCEAESLR</sequence>
<comment type="caution">
    <text evidence="2">The sequence shown here is derived from an EMBL/GenBank/DDBJ whole genome shotgun (WGS) entry which is preliminary data.</text>
</comment>
<evidence type="ECO:0000313" key="2">
    <source>
        <dbReference type="EMBL" id="TYB45542.1"/>
    </source>
</evidence>
<dbReference type="STRING" id="1220554.GCA_001552135_04635"/>
<gene>
    <name evidence="2" type="ORF">FXF69_19130</name>
</gene>
<dbReference type="InterPro" id="IPR026337">
    <property type="entry name" value="AKG_HExxH"/>
</dbReference>
<feature type="region of interest" description="Disordered" evidence="1">
    <location>
        <begin position="1"/>
        <end position="26"/>
    </location>
</feature>
<organism evidence="2 3">
    <name type="scientific">Actinomadura chibensis</name>
    <dbReference type="NCBI Taxonomy" id="392828"/>
    <lineage>
        <taxon>Bacteria</taxon>
        <taxon>Bacillati</taxon>
        <taxon>Actinomycetota</taxon>
        <taxon>Actinomycetes</taxon>
        <taxon>Streptosporangiales</taxon>
        <taxon>Thermomonosporaceae</taxon>
        <taxon>Actinomadura</taxon>
    </lineage>
</organism>
<proteinExistence type="predicted"/>
<dbReference type="NCBIfam" id="TIGR04267">
    <property type="entry name" value="mod_HExxH"/>
    <property type="match status" value="1"/>
</dbReference>
<name>A0A5D0NM58_9ACTN</name>
<keyword evidence="3" id="KW-1185">Reference proteome</keyword>
<dbReference type="AlphaFoldDB" id="A0A5D0NM58"/>
<dbReference type="EMBL" id="VSFG01000003">
    <property type="protein sequence ID" value="TYB45542.1"/>
    <property type="molecule type" value="Genomic_DNA"/>
</dbReference>
<accession>A0A5D0NM58</accession>